<name>A0ACC1L3W8_9FUNG</name>
<feature type="non-terminal residue" evidence="1">
    <location>
        <position position="505"/>
    </location>
</feature>
<comment type="caution">
    <text evidence="1">The sequence shown here is derived from an EMBL/GenBank/DDBJ whole genome shotgun (WGS) entry which is preliminary data.</text>
</comment>
<organism evidence="1 2">
    <name type="scientific">Coemansia helicoidea</name>
    <dbReference type="NCBI Taxonomy" id="1286919"/>
    <lineage>
        <taxon>Eukaryota</taxon>
        <taxon>Fungi</taxon>
        <taxon>Fungi incertae sedis</taxon>
        <taxon>Zoopagomycota</taxon>
        <taxon>Kickxellomycotina</taxon>
        <taxon>Kickxellomycetes</taxon>
        <taxon>Kickxellales</taxon>
        <taxon>Kickxellaceae</taxon>
        <taxon>Coemansia</taxon>
    </lineage>
</organism>
<gene>
    <name evidence="1" type="ORF">H4R21_002984</name>
</gene>
<protein>
    <submittedName>
        <fullName evidence="1">Uncharacterized protein</fullName>
    </submittedName>
</protein>
<accession>A0ACC1L3W8</accession>
<evidence type="ECO:0000313" key="1">
    <source>
        <dbReference type="EMBL" id="KAJ2800944.1"/>
    </source>
</evidence>
<proteinExistence type="predicted"/>
<sequence length="505" mass="56355">MSGFSVAGSSQPQRRRCAICGTKRMSHRSDGRLMCKRGHEQADFIEEEAEGIMEGSTRRHTKSQRRETKSERRQKQRVYGSDARFLVVQGMQHIIKLQATMLVDNEGAPAALLETVRKLWLLYVSELEFVKTYTADDDSAAAGTQSASQPDDYSADRSLDFLLAKIDDDIERDNMELLELEQQEREASDQDDTPMDIDGADGNGADHPRAQKEAGRQDRVLQAHIEAFPRMEFLPAILFLACVWLRLPVSCADLYYLMADERIPYVSAHMHVPVEISARLGDNAVSIFVVPHPPGAARLQLLASVLEAVYRKNHGIEFPRPDVPLVLLATIRRLGLSITVYPMAMEVLALTRRHTGVAGRQREQAQLNAMAAAVLCLKLHYGLDEVERISRPGGAAAELDLPPLRDFLAQWRRDWALGLSVGVAPFLTACGEHWEQAFAAHFRRTMTRPYADAMPVLKAAFRTLGPKYRQIVDALAADRSLDAETARRLLPPEYARGPASSPPPL</sequence>
<keyword evidence="2" id="KW-1185">Reference proteome</keyword>
<evidence type="ECO:0000313" key="2">
    <source>
        <dbReference type="Proteomes" id="UP001140087"/>
    </source>
</evidence>
<dbReference type="Proteomes" id="UP001140087">
    <property type="component" value="Unassembled WGS sequence"/>
</dbReference>
<dbReference type="EMBL" id="JANBUN010000859">
    <property type="protein sequence ID" value="KAJ2800944.1"/>
    <property type="molecule type" value="Genomic_DNA"/>
</dbReference>
<reference evidence="1" key="1">
    <citation type="submission" date="2022-07" db="EMBL/GenBank/DDBJ databases">
        <title>Phylogenomic reconstructions and comparative analyses of Kickxellomycotina fungi.</title>
        <authorList>
            <person name="Reynolds N.K."/>
            <person name="Stajich J.E."/>
            <person name="Barry K."/>
            <person name="Grigoriev I.V."/>
            <person name="Crous P."/>
            <person name="Smith M.E."/>
        </authorList>
    </citation>
    <scope>NUCLEOTIDE SEQUENCE</scope>
    <source>
        <strain evidence="1">BCRC 34780</strain>
    </source>
</reference>